<keyword evidence="7" id="KW-0594">Phospholipid biosynthesis</keyword>
<evidence type="ECO:0000256" key="10">
    <source>
        <dbReference type="ARBA" id="ARBA00024221"/>
    </source>
</evidence>
<dbReference type="RefSeq" id="XP_005647873.1">
    <property type="nucleotide sequence ID" value="XM_005647816.1"/>
</dbReference>
<dbReference type="eggNOG" id="KOG2803">
    <property type="taxonomic scope" value="Eukaryota"/>
</dbReference>
<evidence type="ECO:0000256" key="13">
    <source>
        <dbReference type="SAM" id="Phobius"/>
    </source>
</evidence>
<name>I0YY60_COCSC</name>
<dbReference type="NCBIfam" id="TIGR00125">
    <property type="entry name" value="cyt_tran_rel"/>
    <property type="match status" value="2"/>
</dbReference>
<accession>I0YY60</accession>
<dbReference type="GO" id="GO:0005737">
    <property type="term" value="C:cytoplasm"/>
    <property type="evidence" value="ECO:0007669"/>
    <property type="project" value="TreeGrafter"/>
</dbReference>
<comment type="pathway">
    <text evidence="1">Lipid metabolism.</text>
</comment>
<dbReference type="Proteomes" id="UP000007264">
    <property type="component" value="Unassembled WGS sequence"/>
</dbReference>
<evidence type="ECO:0000256" key="12">
    <source>
        <dbReference type="SAM" id="MobiDB-lite"/>
    </source>
</evidence>
<dbReference type="KEGG" id="csl:COCSUDRAFT_65868"/>
<feature type="transmembrane region" description="Helical" evidence="13">
    <location>
        <begin position="23"/>
        <end position="43"/>
    </location>
</feature>
<dbReference type="EMBL" id="AGSI01000007">
    <property type="protein sequence ID" value="EIE23329.1"/>
    <property type="molecule type" value="Genomic_DNA"/>
</dbReference>
<evidence type="ECO:0000313" key="15">
    <source>
        <dbReference type="EMBL" id="EIE23329.1"/>
    </source>
</evidence>
<dbReference type="PANTHER" id="PTHR45780">
    <property type="entry name" value="ETHANOLAMINE-PHOSPHATE CYTIDYLYLTRANSFERASE"/>
    <property type="match status" value="1"/>
</dbReference>
<feature type="domain" description="Cytidyltransferase-like" evidence="14">
    <location>
        <begin position="299"/>
        <end position="393"/>
    </location>
</feature>
<dbReference type="GeneID" id="17041328"/>
<dbReference type="AlphaFoldDB" id="I0YY60"/>
<evidence type="ECO:0000256" key="2">
    <source>
        <dbReference type="ARBA" id="ARBA00010101"/>
    </source>
</evidence>
<evidence type="ECO:0000256" key="4">
    <source>
        <dbReference type="ARBA" id="ARBA00022679"/>
    </source>
</evidence>
<comment type="caution">
    <text evidence="15">The sequence shown here is derived from an EMBL/GenBank/DDBJ whole genome shotgun (WGS) entry which is preliminary data.</text>
</comment>
<keyword evidence="13" id="KW-1133">Transmembrane helix</keyword>
<keyword evidence="16" id="KW-1185">Reference proteome</keyword>
<dbReference type="InterPro" id="IPR004821">
    <property type="entry name" value="Cyt_trans-like"/>
</dbReference>
<dbReference type="Gene3D" id="3.40.50.620">
    <property type="entry name" value="HUPs"/>
    <property type="match status" value="2"/>
</dbReference>
<keyword evidence="8" id="KW-1208">Phospholipid metabolism</keyword>
<organism evidence="15 16">
    <name type="scientific">Coccomyxa subellipsoidea (strain C-169)</name>
    <name type="common">Green microalga</name>
    <dbReference type="NCBI Taxonomy" id="574566"/>
    <lineage>
        <taxon>Eukaryota</taxon>
        <taxon>Viridiplantae</taxon>
        <taxon>Chlorophyta</taxon>
        <taxon>core chlorophytes</taxon>
        <taxon>Trebouxiophyceae</taxon>
        <taxon>Trebouxiophyceae incertae sedis</taxon>
        <taxon>Coccomyxaceae</taxon>
        <taxon>Coccomyxa</taxon>
        <taxon>Coccomyxa subellipsoidea</taxon>
    </lineage>
</organism>
<dbReference type="GO" id="GO:0004306">
    <property type="term" value="F:ethanolamine-phosphate cytidylyltransferase activity"/>
    <property type="evidence" value="ECO:0007669"/>
    <property type="project" value="UniProtKB-EC"/>
</dbReference>
<sequence>MSSTDGRGGRLIIFASPEARKDALWWALAALSVPVAGAAVWWLSENTINRLAPREYQYRPGTVSEYISELFAKHAKRRRRTKPLRVYLDGCFDVMHYGHANALRQARMLGDQLVVGLISDDEIRAAKGPPVMNYAERKSLVGSVKWVDEVIDDAPYLLSEDFLHELFTKHKIDYVVHGDDPCLLPDGTDAYAYAKQQGRFKMIKRTEGVSSTDIVGRMLMCTRDNARFREERRELTKQFSSGERRVSLEELENGDGGSVAGSPRPPAHTIISRFMPTSRRIVQFSDGVPAPPGARIVYIDGGFDLFHPGHVEILKLARAQGDFLLVGLHTDDDIMERRGAHLPIMDLHERALSVLACCYVNEVIIGAPLEVTEDLLTTFNISLVVRGTVSETGAADNADHPRYMVPKQRDIMRTLRSPRDITTATIIHRIVSNRAAYEARNAKKNKSEAAYYQSKQHVTEM</sequence>
<evidence type="ECO:0000256" key="7">
    <source>
        <dbReference type="ARBA" id="ARBA00023209"/>
    </source>
</evidence>
<keyword evidence="4" id="KW-0808">Transferase</keyword>
<dbReference type="InterPro" id="IPR014729">
    <property type="entry name" value="Rossmann-like_a/b/a_fold"/>
</dbReference>
<gene>
    <name evidence="15" type="ORF">COCSUDRAFT_65868</name>
</gene>
<comment type="similarity">
    <text evidence="2">Belongs to the cytidylyltransferase family.</text>
</comment>
<dbReference type="SUPFAM" id="SSF52374">
    <property type="entry name" value="Nucleotidylyl transferase"/>
    <property type="match status" value="2"/>
</dbReference>
<evidence type="ECO:0000256" key="3">
    <source>
        <dbReference type="ARBA" id="ARBA00022516"/>
    </source>
</evidence>
<feature type="domain" description="Cytidyltransferase-like" evidence="14">
    <location>
        <begin position="87"/>
        <end position="216"/>
    </location>
</feature>
<keyword evidence="3" id="KW-0444">Lipid biosynthesis</keyword>
<evidence type="ECO:0000256" key="6">
    <source>
        <dbReference type="ARBA" id="ARBA00023098"/>
    </source>
</evidence>
<dbReference type="CDD" id="cd02173">
    <property type="entry name" value="ECT"/>
    <property type="match status" value="1"/>
</dbReference>
<evidence type="ECO:0000256" key="5">
    <source>
        <dbReference type="ARBA" id="ARBA00022695"/>
    </source>
</evidence>
<keyword evidence="13" id="KW-0472">Membrane</keyword>
<keyword evidence="13" id="KW-0812">Transmembrane</keyword>
<dbReference type="EC" id="2.7.7.14" evidence="10"/>
<protein>
    <recommendedName>
        <fullName evidence="10">ethanolamine-phosphate cytidylyltransferase</fullName>
        <ecNumber evidence="10">2.7.7.14</ecNumber>
    </recommendedName>
    <alternativeName>
        <fullName evidence="11">CTP:phosphoethanolamine cytidylyltransferase</fullName>
    </alternativeName>
</protein>
<dbReference type="PANTHER" id="PTHR45780:SF2">
    <property type="entry name" value="ETHANOLAMINE-PHOSPHATE CYTIDYLYLTRANSFERASE"/>
    <property type="match status" value="1"/>
</dbReference>
<dbReference type="CDD" id="cd02174">
    <property type="entry name" value="CCT"/>
    <property type="match status" value="1"/>
</dbReference>
<dbReference type="STRING" id="574566.I0YY60"/>
<dbReference type="OrthoDB" id="40021at2759"/>
<proteinExistence type="inferred from homology"/>
<dbReference type="InterPro" id="IPR044608">
    <property type="entry name" value="Ect1/PCYT2"/>
</dbReference>
<keyword evidence="5 15" id="KW-0548">Nucleotidyltransferase</keyword>
<evidence type="ECO:0000256" key="11">
    <source>
        <dbReference type="ARBA" id="ARBA00031473"/>
    </source>
</evidence>
<keyword evidence="6" id="KW-0443">Lipid metabolism</keyword>
<dbReference type="InterPro" id="IPR041723">
    <property type="entry name" value="CCT"/>
</dbReference>
<dbReference type="GO" id="GO:0006646">
    <property type="term" value="P:phosphatidylethanolamine biosynthetic process"/>
    <property type="evidence" value="ECO:0007669"/>
    <property type="project" value="UniProtKB-UniPathway"/>
</dbReference>
<evidence type="ECO:0000313" key="16">
    <source>
        <dbReference type="Proteomes" id="UP000007264"/>
    </source>
</evidence>
<evidence type="ECO:0000256" key="1">
    <source>
        <dbReference type="ARBA" id="ARBA00005189"/>
    </source>
</evidence>
<dbReference type="UniPathway" id="UPA00558">
    <property type="reaction ID" value="UER00742"/>
</dbReference>
<feature type="region of interest" description="Disordered" evidence="12">
    <location>
        <begin position="246"/>
        <end position="269"/>
    </location>
</feature>
<dbReference type="Pfam" id="PF01467">
    <property type="entry name" value="CTP_transf_like"/>
    <property type="match status" value="2"/>
</dbReference>
<evidence type="ECO:0000256" key="8">
    <source>
        <dbReference type="ARBA" id="ARBA00023264"/>
    </source>
</evidence>
<evidence type="ECO:0000256" key="9">
    <source>
        <dbReference type="ARBA" id="ARBA00024191"/>
    </source>
</evidence>
<evidence type="ECO:0000259" key="14">
    <source>
        <dbReference type="Pfam" id="PF01467"/>
    </source>
</evidence>
<comment type="pathway">
    <text evidence="9">Phospholipid metabolism; phosphatidylethanolamine biosynthesis; phosphatidylethanolamine from ethanolamine: step 2/3.</text>
</comment>
<reference evidence="15 16" key="1">
    <citation type="journal article" date="2012" name="Genome Biol.">
        <title>The genome of the polar eukaryotic microalga coccomyxa subellipsoidea reveals traits of cold adaptation.</title>
        <authorList>
            <person name="Blanc G."/>
            <person name="Agarkova I."/>
            <person name="Grimwood J."/>
            <person name="Kuo A."/>
            <person name="Brueggeman A."/>
            <person name="Dunigan D."/>
            <person name="Gurnon J."/>
            <person name="Ladunga I."/>
            <person name="Lindquist E."/>
            <person name="Lucas S."/>
            <person name="Pangilinan J."/>
            <person name="Proschold T."/>
            <person name="Salamov A."/>
            <person name="Schmutz J."/>
            <person name="Weeks D."/>
            <person name="Yamada T."/>
            <person name="Claverie J.M."/>
            <person name="Grigoriev I."/>
            <person name="Van Etten J."/>
            <person name="Lomsadze A."/>
            <person name="Borodovsky M."/>
        </authorList>
    </citation>
    <scope>NUCLEOTIDE SEQUENCE [LARGE SCALE GENOMIC DNA]</scope>
    <source>
        <strain evidence="15 16">C-169</strain>
    </source>
</reference>